<dbReference type="Proteomes" id="UP000028252">
    <property type="component" value="Unassembled WGS sequence"/>
</dbReference>
<organism evidence="1 2">
    <name type="scientific">Marinobacterium lacunae</name>
    <dbReference type="NCBI Taxonomy" id="1232683"/>
    <lineage>
        <taxon>Bacteria</taxon>
        <taxon>Pseudomonadati</taxon>
        <taxon>Pseudomonadota</taxon>
        <taxon>Gammaproteobacteria</taxon>
        <taxon>Oceanospirillales</taxon>
        <taxon>Oceanospirillaceae</taxon>
        <taxon>Marinobacterium</taxon>
    </lineage>
</organism>
<dbReference type="AlphaFoldDB" id="A0A081G478"/>
<comment type="caution">
    <text evidence="1">The sequence shown here is derived from an EMBL/GenBank/DDBJ whole genome shotgun (WGS) entry which is preliminary data.</text>
</comment>
<sequence>MPAKWSELEDSKKKEFINILKQDIKSAVAIAFNKTGL</sequence>
<reference evidence="1 2" key="1">
    <citation type="submission" date="2014-04" db="EMBL/GenBank/DDBJ databases">
        <title>Marinobacterium kochiensis sp. nov., isolated from sediment sample collected from Kochi backwaters in Kerala, India.</title>
        <authorList>
            <person name="Singh A."/>
            <person name="Pinnaka A.K."/>
        </authorList>
    </citation>
    <scope>NUCLEOTIDE SEQUENCE [LARGE SCALE GENOMIC DNA]</scope>
    <source>
        <strain evidence="1 2">AK27</strain>
    </source>
</reference>
<evidence type="ECO:0000313" key="1">
    <source>
        <dbReference type="EMBL" id="KEA65583.1"/>
    </source>
</evidence>
<dbReference type="EMBL" id="JMQN01000010">
    <property type="protein sequence ID" value="KEA65583.1"/>
    <property type="molecule type" value="Genomic_DNA"/>
</dbReference>
<proteinExistence type="predicted"/>
<gene>
    <name evidence="1" type="ORF">ADIMK_0214</name>
</gene>
<evidence type="ECO:0000313" key="2">
    <source>
        <dbReference type="Proteomes" id="UP000028252"/>
    </source>
</evidence>
<keyword evidence="2" id="KW-1185">Reference proteome</keyword>
<accession>A0A081G478</accession>
<dbReference type="PATRIC" id="fig|1232683.4.peg.209"/>
<name>A0A081G478_9GAMM</name>
<protein>
    <submittedName>
        <fullName evidence="1">Uncharacterized protein</fullName>
    </submittedName>
</protein>